<dbReference type="InterPro" id="IPR032675">
    <property type="entry name" value="LRR_dom_sf"/>
</dbReference>
<protein>
    <recommendedName>
        <fullName evidence="4">F-box domain-containing protein</fullName>
    </recommendedName>
</protein>
<dbReference type="OrthoDB" id="3071584at2759"/>
<evidence type="ECO:0000313" key="3">
    <source>
        <dbReference type="Proteomes" id="UP000053593"/>
    </source>
</evidence>
<dbReference type="EMBL" id="KN834765">
    <property type="protein sequence ID" value="KIK62978.1"/>
    <property type="molecule type" value="Genomic_DNA"/>
</dbReference>
<feature type="region of interest" description="Disordered" evidence="1">
    <location>
        <begin position="455"/>
        <end position="482"/>
    </location>
</feature>
<dbReference type="HOGENOM" id="CLU_028894_1_0_1"/>
<sequence length="482" mass="54894">MQELPPEIWIYITKFIPDDTLRKLLPVNVFFYNIAMDMRYKALELQKFNNRTMKLLNRLADPAVGRRVRFLTVSPDFGFYGTVHAQPSMRYRFHNILHTFHLTGPALRPEEEGTHALINALPSMPNVMAFTVDCFSDHCGPELNTFLTSAWASFGSNLSKLSLRGHATSFRTIITSRPNLPMVEELFFELVDNPLSSRRREDADTLVTVVAPFINSFSSRLQAFTFWAWTSIELSALFNSLGEFPLLTCFNFHTSFPRTFTVDPTSLFNFLQRHCSQLEILVLRLNTTPLLQASSTEQRLSEWILNTFQGNHFSHLQELQLYPSALPEGFSGLLSCLQQSAETLTTLVVRERYLDAEDVASLLNHIPPNLQFLRLNLRELNVNLFNGLAPKQSQLRSLSLYIGNVSPTFIADMRLQTFNDWNLQNVGVWQSGSMASGQLMRSIKHAVPSVQSFWNLGTTDTEPTTPEPPPDWSTRIIDDGIH</sequence>
<keyword evidence="3" id="KW-1185">Reference proteome</keyword>
<organism evidence="2 3">
    <name type="scientific">Collybiopsis luxurians FD-317 M1</name>
    <dbReference type="NCBI Taxonomy" id="944289"/>
    <lineage>
        <taxon>Eukaryota</taxon>
        <taxon>Fungi</taxon>
        <taxon>Dikarya</taxon>
        <taxon>Basidiomycota</taxon>
        <taxon>Agaricomycotina</taxon>
        <taxon>Agaricomycetes</taxon>
        <taxon>Agaricomycetidae</taxon>
        <taxon>Agaricales</taxon>
        <taxon>Marasmiineae</taxon>
        <taxon>Omphalotaceae</taxon>
        <taxon>Collybiopsis</taxon>
        <taxon>Collybiopsis luxurians</taxon>
    </lineage>
</organism>
<accession>A0A0D0D1H9</accession>
<dbReference type="SUPFAM" id="SSF52047">
    <property type="entry name" value="RNI-like"/>
    <property type="match status" value="1"/>
</dbReference>
<proteinExistence type="predicted"/>
<gene>
    <name evidence="2" type="ORF">GYMLUDRAFT_41280</name>
</gene>
<reference evidence="2 3" key="1">
    <citation type="submission" date="2014-04" db="EMBL/GenBank/DDBJ databases">
        <title>Evolutionary Origins and Diversification of the Mycorrhizal Mutualists.</title>
        <authorList>
            <consortium name="DOE Joint Genome Institute"/>
            <consortium name="Mycorrhizal Genomics Consortium"/>
            <person name="Kohler A."/>
            <person name="Kuo A."/>
            <person name="Nagy L.G."/>
            <person name="Floudas D."/>
            <person name="Copeland A."/>
            <person name="Barry K.W."/>
            <person name="Cichocki N."/>
            <person name="Veneault-Fourrey C."/>
            <person name="LaButti K."/>
            <person name="Lindquist E.A."/>
            <person name="Lipzen A."/>
            <person name="Lundell T."/>
            <person name="Morin E."/>
            <person name="Murat C."/>
            <person name="Riley R."/>
            <person name="Ohm R."/>
            <person name="Sun H."/>
            <person name="Tunlid A."/>
            <person name="Henrissat B."/>
            <person name="Grigoriev I.V."/>
            <person name="Hibbett D.S."/>
            <person name="Martin F."/>
        </authorList>
    </citation>
    <scope>NUCLEOTIDE SEQUENCE [LARGE SCALE GENOMIC DNA]</scope>
    <source>
        <strain evidence="2 3">FD-317 M1</strain>
    </source>
</reference>
<name>A0A0D0D1H9_9AGAR</name>
<dbReference type="AlphaFoldDB" id="A0A0D0D1H9"/>
<evidence type="ECO:0008006" key="4">
    <source>
        <dbReference type="Google" id="ProtNLM"/>
    </source>
</evidence>
<evidence type="ECO:0000313" key="2">
    <source>
        <dbReference type="EMBL" id="KIK62978.1"/>
    </source>
</evidence>
<dbReference type="Proteomes" id="UP000053593">
    <property type="component" value="Unassembled WGS sequence"/>
</dbReference>
<dbReference type="Gene3D" id="3.80.10.10">
    <property type="entry name" value="Ribonuclease Inhibitor"/>
    <property type="match status" value="1"/>
</dbReference>
<evidence type="ECO:0000256" key="1">
    <source>
        <dbReference type="SAM" id="MobiDB-lite"/>
    </source>
</evidence>